<proteinExistence type="predicted"/>
<dbReference type="Proteomes" id="UP000015101">
    <property type="component" value="Unassembled WGS sequence"/>
</dbReference>
<reference evidence="4" key="1">
    <citation type="submission" date="2012-12" db="EMBL/GenBank/DDBJ databases">
        <authorList>
            <person name="Hellsten U."/>
            <person name="Grimwood J."/>
            <person name="Chapman J.A."/>
            <person name="Shapiro H."/>
            <person name="Aerts A."/>
            <person name="Otillar R.P."/>
            <person name="Terry A.Y."/>
            <person name="Boore J.L."/>
            <person name="Simakov O."/>
            <person name="Marletaz F."/>
            <person name="Cho S.-J."/>
            <person name="Edsinger-Gonzales E."/>
            <person name="Havlak P."/>
            <person name="Kuo D.-H."/>
            <person name="Larsson T."/>
            <person name="Lv J."/>
            <person name="Arendt D."/>
            <person name="Savage R."/>
            <person name="Osoegawa K."/>
            <person name="de Jong P."/>
            <person name="Lindberg D.R."/>
            <person name="Seaver E.C."/>
            <person name="Weisblat D.A."/>
            <person name="Putnam N.H."/>
            <person name="Grigoriev I.V."/>
            <person name="Rokhsar D.S."/>
        </authorList>
    </citation>
    <scope>NUCLEOTIDE SEQUENCE</scope>
</reference>
<feature type="region of interest" description="Disordered" evidence="1">
    <location>
        <begin position="1"/>
        <end position="38"/>
    </location>
</feature>
<dbReference type="HOGENOM" id="CLU_1654017_0_0_1"/>
<keyword evidence="4" id="KW-1185">Reference proteome</keyword>
<feature type="compositionally biased region" description="Polar residues" evidence="1">
    <location>
        <begin position="19"/>
        <end position="38"/>
    </location>
</feature>
<evidence type="ECO:0000256" key="1">
    <source>
        <dbReference type="SAM" id="MobiDB-lite"/>
    </source>
</evidence>
<dbReference type="EMBL" id="AMQM01008607">
    <property type="status" value="NOT_ANNOTATED_CDS"/>
    <property type="molecule type" value="Genomic_DNA"/>
</dbReference>
<dbReference type="AlphaFoldDB" id="T1FJ67"/>
<organism evidence="3 4">
    <name type="scientific">Helobdella robusta</name>
    <name type="common">Californian leech</name>
    <dbReference type="NCBI Taxonomy" id="6412"/>
    <lineage>
        <taxon>Eukaryota</taxon>
        <taxon>Metazoa</taxon>
        <taxon>Spiralia</taxon>
        <taxon>Lophotrochozoa</taxon>
        <taxon>Annelida</taxon>
        <taxon>Clitellata</taxon>
        <taxon>Hirudinea</taxon>
        <taxon>Rhynchobdellida</taxon>
        <taxon>Glossiphoniidae</taxon>
        <taxon>Helobdella</taxon>
    </lineage>
</organism>
<dbReference type="EnsemblMetazoa" id="HelroT183135">
    <property type="protein sequence ID" value="HelroP183135"/>
    <property type="gene ID" value="HelroG183135"/>
</dbReference>
<dbReference type="KEGG" id="hro:HELRODRAFT_183135"/>
<protein>
    <submittedName>
        <fullName evidence="2 3">Uncharacterized protein</fullName>
    </submittedName>
</protein>
<evidence type="ECO:0000313" key="2">
    <source>
        <dbReference type="EMBL" id="ESO11444.1"/>
    </source>
</evidence>
<reference evidence="3" key="3">
    <citation type="submission" date="2015-06" db="UniProtKB">
        <authorList>
            <consortium name="EnsemblMetazoa"/>
        </authorList>
    </citation>
    <scope>IDENTIFICATION</scope>
</reference>
<gene>
    <name evidence="3" type="primary">20208866</name>
    <name evidence="2" type="ORF">HELRODRAFT_183135</name>
</gene>
<evidence type="ECO:0000313" key="4">
    <source>
        <dbReference type="Proteomes" id="UP000015101"/>
    </source>
</evidence>
<name>T1FJ67_HELRO</name>
<dbReference type="GeneID" id="20208866"/>
<dbReference type="CTD" id="20208866"/>
<accession>T1FJ67</accession>
<evidence type="ECO:0000313" key="3">
    <source>
        <dbReference type="EnsemblMetazoa" id="HelroP183135"/>
    </source>
</evidence>
<dbReference type="InParanoid" id="T1FJ67"/>
<dbReference type="RefSeq" id="XP_009010425.1">
    <property type="nucleotide sequence ID" value="XM_009012177.1"/>
</dbReference>
<feature type="compositionally biased region" description="Polar residues" evidence="1">
    <location>
        <begin position="1"/>
        <end position="11"/>
    </location>
</feature>
<sequence length="160" mass="17868">MLLQKHQTTPRRSQEHQSTKFPENSTTIIQSQRSAVQPLTPSITSTTLDQDRLKKLDEVVLIGRRRKKPGAMSVLSANINPFPKRSTTRASVFSKYRLSCSPADDCQKKSATLSYGSSSRRSLHILQESANKIRVKPASHSVEANTIRLWGGLLEHSDLS</sequence>
<dbReference type="EMBL" id="KB095813">
    <property type="protein sequence ID" value="ESO11444.1"/>
    <property type="molecule type" value="Genomic_DNA"/>
</dbReference>
<reference evidence="2 4" key="2">
    <citation type="journal article" date="2013" name="Nature">
        <title>Insights into bilaterian evolution from three spiralian genomes.</title>
        <authorList>
            <person name="Simakov O."/>
            <person name="Marletaz F."/>
            <person name="Cho S.J."/>
            <person name="Edsinger-Gonzales E."/>
            <person name="Havlak P."/>
            <person name="Hellsten U."/>
            <person name="Kuo D.H."/>
            <person name="Larsson T."/>
            <person name="Lv J."/>
            <person name="Arendt D."/>
            <person name="Savage R."/>
            <person name="Osoegawa K."/>
            <person name="de Jong P."/>
            <person name="Grimwood J."/>
            <person name="Chapman J.A."/>
            <person name="Shapiro H."/>
            <person name="Aerts A."/>
            <person name="Otillar R.P."/>
            <person name="Terry A.Y."/>
            <person name="Boore J.L."/>
            <person name="Grigoriev I.V."/>
            <person name="Lindberg D.R."/>
            <person name="Seaver E.C."/>
            <person name="Weisblat D.A."/>
            <person name="Putnam N.H."/>
            <person name="Rokhsar D.S."/>
        </authorList>
    </citation>
    <scope>NUCLEOTIDE SEQUENCE</scope>
</reference>